<sequence length="70" mass="7437">MADYTLTPDQLALLADGRARVEEHEHGLAVVLGADRLILPIGDPVRTVTALANLDTVLGTALSTAMLWGR</sequence>
<organism evidence="1 2">
    <name type="scientific">Thermobifida alba</name>
    <name type="common">Thermomonospora alba</name>
    <dbReference type="NCBI Taxonomy" id="53522"/>
    <lineage>
        <taxon>Bacteria</taxon>
        <taxon>Bacillati</taxon>
        <taxon>Actinomycetota</taxon>
        <taxon>Actinomycetes</taxon>
        <taxon>Streptosporangiales</taxon>
        <taxon>Nocardiopsidaceae</taxon>
        <taxon>Thermobifida</taxon>
    </lineage>
</organism>
<accession>A0ABY4L828</accession>
<protein>
    <submittedName>
        <fullName evidence="1">Uncharacterized protein</fullName>
    </submittedName>
</protein>
<name>A0ABY4L828_THEAE</name>
<evidence type="ECO:0000313" key="1">
    <source>
        <dbReference type="EMBL" id="UPT22247.1"/>
    </source>
</evidence>
<dbReference type="RefSeq" id="WP_248590726.1">
    <property type="nucleotide sequence ID" value="NZ_BAABEB010000005.1"/>
</dbReference>
<keyword evidence="2" id="KW-1185">Reference proteome</keyword>
<evidence type="ECO:0000313" key="2">
    <source>
        <dbReference type="Proteomes" id="UP000832041"/>
    </source>
</evidence>
<reference evidence="1 2" key="1">
    <citation type="submission" date="2020-04" db="EMBL/GenBank/DDBJ databases">
        <title>Thermobifida alba genome sequencing and assembly.</title>
        <authorList>
            <person name="Luzics S."/>
            <person name="Horvath B."/>
            <person name="Nagy I."/>
            <person name="Toth A."/>
            <person name="Nagy I."/>
            <person name="Kukolya J."/>
        </authorList>
    </citation>
    <scope>NUCLEOTIDE SEQUENCE [LARGE SCALE GENOMIC DNA]</scope>
    <source>
        <strain evidence="1 2">DSM 43795</strain>
    </source>
</reference>
<dbReference type="Proteomes" id="UP000832041">
    <property type="component" value="Chromosome"/>
</dbReference>
<dbReference type="EMBL" id="CP051627">
    <property type="protein sequence ID" value="UPT22247.1"/>
    <property type="molecule type" value="Genomic_DNA"/>
</dbReference>
<gene>
    <name evidence="1" type="ORF">FOF52_15800</name>
</gene>
<proteinExistence type="predicted"/>